<feature type="compositionally biased region" description="Polar residues" evidence="1">
    <location>
        <begin position="1"/>
        <end position="14"/>
    </location>
</feature>
<gene>
    <name evidence="2" type="ORF">OKA04_14965</name>
</gene>
<reference evidence="2 3" key="1">
    <citation type="submission" date="2022-10" db="EMBL/GenBank/DDBJ databases">
        <title>Luteolibacter flavescens strain MCCC 1K03193, whole genome shotgun sequencing project.</title>
        <authorList>
            <person name="Zhao G."/>
            <person name="Shen L."/>
        </authorList>
    </citation>
    <scope>NUCLEOTIDE SEQUENCE [LARGE SCALE GENOMIC DNA]</scope>
    <source>
        <strain evidence="2 3">MCCC 1K03193</strain>
    </source>
</reference>
<evidence type="ECO:0000313" key="3">
    <source>
        <dbReference type="Proteomes" id="UP001207930"/>
    </source>
</evidence>
<comment type="caution">
    <text evidence="2">The sequence shown here is derived from an EMBL/GenBank/DDBJ whole genome shotgun (WGS) entry which is preliminary data.</text>
</comment>
<name>A0ABT3FR48_9BACT</name>
<organism evidence="2 3">
    <name type="scientific">Luteolibacter flavescens</name>
    <dbReference type="NCBI Taxonomy" id="1859460"/>
    <lineage>
        <taxon>Bacteria</taxon>
        <taxon>Pseudomonadati</taxon>
        <taxon>Verrucomicrobiota</taxon>
        <taxon>Verrucomicrobiia</taxon>
        <taxon>Verrucomicrobiales</taxon>
        <taxon>Verrucomicrobiaceae</taxon>
        <taxon>Luteolibacter</taxon>
    </lineage>
</organism>
<feature type="region of interest" description="Disordered" evidence="1">
    <location>
        <begin position="1"/>
        <end position="23"/>
    </location>
</feature>
<evidence type="ECO:0000313" key="2">
    <source>
        <dbReference type="EMBL" id="MCW1886037.1"/>
    </source>
</evidence>
<proteinExistence type="predicted"/>
<dbReference type="Proteomes" id="UP001207930">
    <property type="component" value="Unassembled WGS sequence"/>
</dbReference>
<evidence type="ECO:0000256" key="1">
    <source>
        <dbReference type="SAM" id="MobiDB-lite"/>
    </source>
</evidence>
<protein>
    <recommendedName>
        <fullName evidence="4">KTSC domain-containing protein</fullName>
    </recommendedName>
</protein>
<dbReference type="RefSeq" id="WP_264501992.1">
    <property type="nucleotide sequence ID" value="NZ_JAPDDS010000008.1"/>
</dbReference>
<evidence type="ECO:0008006" key="4">
    <source>
        <dbReference type="Google" id="ProtNLM"/>
    </source>
</evidence>
<accession>A0ABT3FR48</accession>
<keyword evidence="3" id="KW-1185">Reference proteome</keyword>
<dbReference type="EMBL" id="JAPDDS010000008">
    <property type="protein sequence ID" value="MCW1886037.1"/>
    <property type="molecule type" value="Genomic_DNA"/>
</dbReference>
<sequence length="95" mass="10737">MSTTDTGLSDQQKLATPAAPRTNDDLTIAEQLRLWKQPSGADGVYTFRDESGRVLDIEREDFSAFIEVNGPLHPGDYRARHDRDWRDDFIALAQS</sequence>